<accession>A0A923GGK4</accession>
<keyword evidence="3" id="KW-1185">Reference proteome</keyword>
<dbReference type="EMBL" id="JABWRP020000004">
    <property type="protein sequence ID" value="MBV4540687.1"/>
    <property type="molecule type" value="Genomic_DNA"/>
</dbReference>
<name>A0A923GGK4_9PSED</name>
<reference evidence="2" key="3">
    <citation type="submission" date="2021-06" db="EMBL/GenBank/DDBJ databases">
        <title>Updating the genus Pseudomonas: Description of 43 new species and partition of the Pseudomonas putida group.</title>
        <authorList>
            <person name="Girard L."/>
            <person name="Lood C."/>
            <person name="Vandamme P."/>
            <person name="Rokni-Zadeh H."/>
            <person name="Van Noort V."/>
            <person name="Hofte M."/>
            <person name="Lavigne R."/>
            <person name="De Mot R."/>
        </authorList>
    </citation>
    <scope>NUCLEOTIDE SEQUENCE</scope>
    <source>
        <strain evidence="2">RW4S2</strain>
    </source>
</reference>
<protein>
    <submittedName>
        <fullName evidence="1">RHS repeat-associated core domain-containing protein</fullName>
    </submittedName>
</protein>
<dbReference type="RefSeq" id="WP_186601660.1">
    <property type="nucleotide sequence ID" value="NZ_JABWRP020000004.1"/>
</dbReference>
<sequence>MRSPPPEKLLACSSAHSTHFRFDAKLRAFRSHCPYGHLPTVENSATLLGFHGEFFLLGNACIYLLGNGYRAYSPSLKRFLGSDSCSPFGRGGLNSYTAFSGNPVNFKDPDGHGPITLKQTKSLLDPKALSLAPLQQEFASRKQLVNHRVLQTQLAERPGRDLATLLSKADVGQANFNIVGSANDLQHVGKRPHKFIFTNQAELIIGEASREVDFSHPHLTYFARGEKQVISAGMITRQENGYVLSDYTGHYHRSAEGVDTLAAPLAFLHDIGVEAIRHT</sequence>
<reference evidence="1" key="2">
    <citation type="submission" date="2020-07" db="EMBL/GenBank/DDBJ databases">
        <authorList>
            <person name="Lood C."/>
            <person name="Girard L."/>
        </authorList>
    </citation>
    <scope>NUCLEOTIDE SEQUENCE</scope>
    <source>
        <strain evidence="1">RW4S2</strain>
    </source>
</reference>
<dbReference type="NCBIfam" id="TIGR03696">
    <property type="entry name" value="Rhs_assc_core"/>
    <property type="match status" value="1"/>
</dbReference>
<dbReference type="InterPro" id="IPR022385">
    <property type="entry name" value="Rhs_assc_core"/>
</dbReference>
<dbReference type="EMBL" id="JABWRP010000004">
    <property type="protein sequence ID" value="MBC3470283.1"/>
    <property type="molecule type" value="Genomic_DNA"/>
</dbReference>
<gene>
    <name evidence="2" type="ORF">HU738_006455</name>
    <name evidence="1" type="ORF">HU738_06895</name>
</gene>
<dbReference type="AlphaFoldDB" id="A0A923GGK4"/>
<evidence type="ECO:0000313" key="1">
    <source>
        <dbReference type="EMBL" id="MBC3470283.1"/>
    </source>
</evidence>
<dbReference type="Gene3D" id="2.180.10.10">
    <property type="entry name" value="RHS repeat-associated core"/>
    <property type="match status" value="1"/>
</dbReference>
<organism evidence="1">
    <name type="scientific">Pseudomonas vlassakiae</name>
    <dbReference type="NCBI Taxonomy" id="485888"/>
    <lineage>
        <taxon>Bacteria</taxon>
        <taxon>Pseudomonadati</taxon>
        <taxon>Pseudomonadota</taxon>
        <taxon>Gammaproteobacteria</taxon>
        <taxon>Pseudomonadales</taxon>
        <taxon>Pseudomonadaceae</taxon>
        <taxon>Pseudomonas</taxon>
    </lineage>
</organism>
<evidence type="ECO:0000313" key="2">
    <source>
        <dbReference type="EMBL" id="MBV4540687.1"/>
    </source>
</evidence>
<evidence type="ECO:0000313" key="3">
    <source>
        <dbReference type="Proteomes" id="UP000628137"/>
    </source>
</evidence>
<dbReference type="Proteomes" id="UP000628137">
    <property type="component" value="Unassembled WGS sequence"/>
</dbReference>
<comment type="caution">
    <text evidence="1">The sequence shown here is derived from an EMBL/GenBank/DDBJ whole genome shotgun (WGS) entry which is preliminary data.</text>
</comment>
<proteinExistence type="predicted"/>
<reference evidence="1 3" key="1">
    <citation type="journal article" date="2020" name="Microorganisms">
        <title>Reliable Identification of Environmental Pseudomonas Isolates Using the rpoD Gene.</title>
        <authorList>
            <consortium name="The Broad Institute Genome Sequencing Platform"/>
            <person name="Girard L."/>
            <person name="Lood C."/>
            <person name="Rokni-Zadeh H."/>
            <person name="van Noort V."/>
            <person name="Lavigne R."/>
            <person name="De Mot R."/>
        </authorList>
    </citation>
    <scope>NUCLEOTIDE SEQUENCE</scope>
    <source>
        <strain evidence="1 3">RW4S2</strain>
    </source>
</reference>